<reference evidence="1 2" key="1">
    <citation type="submission" date="2011-06" db="EMBL/GenBank/DDBJ databases">
        <authorList>
            <person name="Muzny D."/>
            <person name="Qin X."/>
            <person name="Deng J."/>
            <person name="Jiang H."/>
            <person name="Liu Y."/>
            <person name="Qu J."/>
            <person name="Song X.-Z."/>
            <person name="Zhang L."/>
            <person name="Thornton R."/>
            <person name="Coyle M."/>
            <person name="Francisco L."/>
            <person name="Jackson L."/>
            <person name="Javaid M."/>
            <person name="Korchina V."/>
            <person name="Kovar C."/>
            <person name="Mata R."/>
            <person name="Mathew T."/>
            <person name="Ngo R."/>
            <person name="Nguyen L."/>
            <person name="Nguyen N."/>
            <person name="Okwuonu G."/>
            <person name="Ongeri F."/>
            <person name="Pham C."/>
            <person name="Simmons D."/>
            <person name="Wilczek-Boney K."/>
            <person name="Hale W."/>
            <person name="Jakkamsetti A."/>
            <person name="Pham P."/>
            <person name="Ruth R."/>
            <person name="San Lucas F."/>
            <person name="Warren J."/>
            <person name="Zhang J."/>
            <person name="Zhao Z."/>
            <person name="Zhou C."/>
            <person name="Zhu D."/>
            <person name="Lee S."/>
            <person name="Bess C."/>
            <person name="Blankenburg K."/>
            <person name="Forbes L."/>
            <person name="Fu Q."/>
            <person name="Gubbala S."/>
            <person name="Hirani K."/>
            <person name="Jayaseelan J.C."/>
            <person name="Lara F."/>
            <person name="Munidasa M."/>
            <person name="Palculict T."/>
            <person name="Patil S."/>
            <person name="Pu L.-L."/>
            <person name="Saada N."/>
            <person name="Tang L."/>
            <person name="Weissenberger G."/>
            <person name="Zhu Y."/>
            <person name="Hemphill L."/>
            <person name="Shang Y."/>
            <person name="Youmans B."/>
            <person name="Ayvaz T."/>
            <person name="Ross M."/>
            <person name="Santibanez J."/>
            <person name="Aqrawi P."/>
            <person name="Gross S."/>
            <person name="Joshi V."/>
            <person name="Fowler G."/>
            <person name="Nazareth L."/>
            <person name="Reid J."/>
            <person name="Worley K."/>
            <person name="Petrosino J."/>
            <person name="Highlander S."/>
            <person name="Gibbs R."/>
        </authorList>
    </citation>
    <scope>NUCLEOTIDE SEQUENCE [LARGE SCALE GENOMIC DNA]</scope>
    <source>
        <strain evidence="1 2">9715</strain>
    </source>
</reference>
<evidence type="ECO:0000313" key="2">
    <source>
        <dbReference type="Proteomes" id="UP000005336"/>
    </source>
</evidence>
<sequence length="56" mass="6472">MKLNIFEFWSMNQFQNYIKPKHSQIKQCLSETIFQTGIVLFAVFRIIFPEAGAGGC</sequence>
<organism evidence="1 2">
    <name type="scientific">Neisseria wadsworthii 9715</name>
    <dbReference type="NCBI Taxonomy" id="1030841"/>
    <lineage>
        <taxon>Bacteria</taxon>
        <taxon>Pseudomonadati</taxon>
        <taxon>Pseudomonadota</taxon>
        <taxon>Betaproteobacteria</taxon>
        <taxon>Neisseriales</taxon>
        <taxon>Neisseriaceae</taxon>
        <taxon>Neisseria</taxon>
    </lineage>
</organism>
<keyword evidence="1" id="KW-0378">Hydrolase</keyword>
<gene>
    <name evidence="1" type="ORF">HMPREF9370_1759</name>
</gene>
<comment type="caution">
    <text evidence="1">The sequence shown here is derived from an EMBL/GenBank/DDBJ whole genome shotgun (WGS) entry which is preliminary data.</text>
</comment>
<dbReference type="PATRIC" id="fig|1030841.3.peg.1751"/>
<proteinExistence type="predicted"/>
<name>G4CRP9_9NEIS</name>
<protein>
    <submittedName>
        <fullName evidence="1">Amidohydrolase</fullName>
    </submittedName>
</protein>
<dbReference type="Proteomes" id="UP000005336">
    <property type="component" value="Unassembled WGS sequence"/>
</dbReference>
<dbReference type="GO" id="GO:0016787">
    <property type="term" value="F:hydrolase activity"/>
    <property type="evidence" value="ECO:0007669"/>
    <property type="project" value="UniProtKB-KW"/>
</dbReference>
<keyword evidence="2" id="KW-1185">Reference proteome</keyword>
<dbReference type="HOGENOM" id="CLU_3009653_0_0_4"/>
<evidence type="ECO:0000313" key="1">
    <source>
        <dbReference type="EMBL" id="EGZ45200.1"/>
    </source>
</evidence>
<dbReference type="AlphaFoldDB" id="G4CRP9"/>
<dbReference type="EMBL" id="AGAZ01000061">
    <property type="protein sequence ID" value="EGZ45200.1"/>
    <property type="molecule type" value="Genomic_DNA"/>
</dbReference>
<accession>G4CRP9</accession>